<dbReference type="PANTHER" id="PTHR11953">
    <property type="entry name" value="EXOSOME COMPLEX COMPONENT"/>
    <property type="match status" value="1"/>
</dbReference>
<reference evidence="8 9" key="1">
    <citation type="submission" date="2015-12" db="EMBL/GenBank/DDBJ databases">
        <title>Dictyostelia acquired genes for synthesis and detection of signals that induce cell-type specialization by lateral gene transfer from prokaryotes.</title>
        <authorList>
            <person name="Gloeckner G."/>
            <person name="Schaap P."/>
        </authorList>
    </citation>
    <scope>NUCLEOTIDE SEQUENCE [LARGE SCALE GENOMIC DNA]</scope>
    <source>
        <strain evidence="8 9">TK</strain>
    </source>
</reference>
<evidence type="ECO:0000259" key="6">
    <source>
        <dbReference type="Pfam" id="PF01138"/>
    </source>
</evidence>
<dbReference type="SUPFAM" id="SSF55666">
    <property type="entry name" value="Ribonuclease PH domain 2-like"/>
    <property type="match status" value="1"/>
</dbReference>
<keyword evidence="3" id="KW-0698">rRNA processing</keyword>
<dbReference type="EMBL" id="LODT01000031">
    <property type="protein sequence ID" value="KYQ92031.1"/>
    <property type="molecule type" value="Genomic_DNA"/>
</dbReference>
<evidence type="ECO:0000256" key="1">
    <source>
        <dbReference type="ARBA" id="ARBA00004123"/>
    </source>
</evidence>
<dbReference type="GO" id="GO:0003723">
    <property type="term" value="F:RNA binding"/>
    <property type="evidence" value="ECO:0007669"/>
    <property type="project" value="TreeGrafter"/>
</dbReference>
<dbReference type="InterPro" id="IPR027408">
    <property type="entry name" value="PNPase/RNase_PH_dom_sf"/>
</dbReference>
<dbReference type="GO" id="GO:0000176">
    <property type="term" value="C:nuclear exosome (RNase complex)"/>
    <property type="evidence" value="ECO:0007669"/>
    <property type="project" value="TreeGrafter"/>
</dbReference>
<feature type="domain" description="Exoribonuclease phosphorolytic" evidence="6">
    <location>
        <begin position="13"/>
        <end position="134"/>
    </location>
</feature>
<dbReference type="OrthoDB" id="27298at2759"/>
<keyword evidence="4" id="KW-0271">Exosome</keyword>
<evidence type="ECO:0000259" key="7">
    <source>
        <dbReference type="Pfam" id="PF03725"/>
    </source>
</evidence>
<evidence type="ECO:0000313" key="8">
    <source>
        <dbReference type="EMBL" id="KYQ92031.1"/>
    </source>
</evidence>
<dbReference type="GO" id="GO:0071051">
    <property type="term" value="P:poly(A)-dependent snoRNA 3'-end processing"/>
    <property type="evidence" value="ECO:0007669"/>
    <property type="project" value="TreeGrafter"/>
</dbReference>
<dbReference type="STRING" id="361077.A0A151ZDL9"/>
<dbReference type="AlphaFoldDB" id="A0A151ZDL9"/>
<dbReference type="InterPro" id="IPR050080">
    <property type="entry name" value="RNase_PH"/>
</dbReference>
<accession>A0A151ZDL9</accession>
<evidence type="ECO:0000313" key="9">
    <source>
        <dbReference type="Proteomes" id="UP000076078"/>
    </source>
</evidence>
<sequence>MTNTRNDGRLNNQIRAFESEQSLLNKADGSARFTQNKSSVLAAVYGPIEVKNSRKQKILKSLIEVSFTPSVGNTTYLDKEKELLIKNALESIILTTLHPRTQISIIFQVFSDDGSIISCAINAACLALLDAGIEMQGLIGSVTLCYNHDKSIYLDPTAQEEKECKSLSVIAYGSQSSQIIMNKTEGTLSMDLYFKSLPLSKEACDKVISYIKLAVKNRIMGTISTNTTSTTIES</sequence>
<dbReference type="GO" id="GO:0016075">
    <property type="term" value="P:rRNA catabolic process"/>
    <property type="evidence" value="ECO:0007669"/>
    <property type="project" value="TreeGrafter"/>
</dbReference>
<keyword evidence="5" id="KW-0539">Nucleus</keyword>
<dbReference type="InterPro" id="IPR001247">
    <property type="entry name" value="ExoRNase_PH_dom1"/>
</dbReference>
<comment type="caution">
    <text evidence="8">The sequence shown here is derived from an EMBL/GenBank/DDBJ whole genome shotgun (WGS) entry which is preliminary data.</text>
</comment>
<comment type="similarity">
    <text evidence="2">Belongs to the RNase PH family.</text>
</comment>
<dbReference type="Pfam" id="PF03725">
    <property type="entry name" value="RNase_PH_C"/>
    <property type="match status" value="1"/>
</dbReference>
<proteinExistence type="inferred from homology"/>
<dbReference type="InterPro" id="IPR036345">
    <property type="entry name" value="ExoRNase_PH_dom2_sf"/>
</dbReference>
<dbReference type="OMA" id="CIINEQG"/>
<dbReference type="InParanoid" id="A0A151ZDL9"/>
<evidence type="ECO:0000256" key="4">
    <source>
        <dbReference type="ARBA" id="ARBA00022835"/>
    </source>
</evidence>
<dbReference type="GO" id="GO:0071028">
    <property type="term" value="P:nuclear mRNA surveillance"/>
    <property type="evidence" value="ECO:0007669"/>
    <property type="project" value="TreeGrafter"/>
</dbReference>
<evidence type="ECO:0000256" key="5">
    <source>
        <dbReference type="ARBA" id="ARBA00023242"/>
    </source>
</evidence>
<dbReference type="Pfam" id="PF01138">
    <property type="entry name" value="RNase_PH"/>
    <property type="match status" value="1"/>
</dbReference>
<dbReference type="Proteomes" id="UP000076078">
    <property type="component" value="Unassembled WGS sequence"/>
</dbReference>
<dbReference type="PANTHER" id="PTHR11953:SF1">
    <property type="entry name" value="EXOSOME COMPLEX COMPONENT RRP46"/>
    <property type="match status" value="1"/>
</dbReference>
<feature type="domain" description="Exoribonuclease phosphorolytic" evidence="7">
    <location>
        <begin position="138"/>
        <end position="202"/>
    </location>
</feature>
<organism evidence="8 9">
    <name type="scientific">Tieghemostelium lacteum</name>
    <name type="common">Slime mold</name>
    <name type="synonym">Dictyostelium lacteum</name>
    <dbReference type="NCBI Taxonomy" id="361077"/>
    <lineage>
        <taxon>Eukaryota</taxon>
        <taxon>Amoebozoa</taxon>
        <taxon>Evosea</taxon>
        <taxon>Eumycetozoa</taxon>
        <taxon>Dictyostelia</taxon>
        <taxon>Dictyosteliales</taxon>
        <taxon>Raperosteliaceae</taxon>
        <taxon>Tieghemostelium</taxon>
    </lineage>
</organism>
<dbReference type="SUPFAM" id="SSF54211">
    <property type="entry name" value="Ribosomal protein S5 domain 2-like"/>
    <property type="match status" value="1"/>
</dbReference>
<comment type="subcellular location">
    <subcellularLocation>
        <location evidence="1">Nucleus</location>
    </subcellularLocation>
</comment>
<dbReference type="InterPro" id="IPR015847">
    <property type="entry name" value="ExoRNase_PH_dom2"/>
</dbReference>
<evidence type="ECO:0000256" key="3">
    <source>
        <dbReference type="ARBA" id="ARBA00022552"/>
    </source>
</evidence>
<dbReference type="GO" id="GO:0000177">
    <property type="term" value="C:cytoplasmic exosome (RNase complex)"/>
    <property type="evidence" value="ECO:0007669"/>
    <property type="project" value="TreeGrafter"/>
</dbReference>
<dbReference type="InterPro" id="IPR020568">
    <property type="entry name" value="Ribosomal_Su5_D2-typ_SF"/>
</dbReference>
<name>A0A151ZDL9_TIELA</name>
<dbReference type="Gene3D" id="3.30.230.70">
    <property type="entry name" value="GHMP Kinase, N-terminal domain"/>
    <property type="match status" value="1"/>
</dbReference>
<dbReference type="GO" id="GO:0005730">
    <property type="term" value="C:nucleolus"/>
    <property type="evidence" value="ECO:0007669"/>
    <property type="project" value="TreeGrafter"/>
</dbReference>
<dbReference type="GO" id="GO:0006364">
    <property type="term" value="P:rRNA processing"/>
    <property type="evidence" value="ECO:0007669"/>
    <property type="project" value="UniProtKB-KW"/>
</dbReference>
<dbReference type="CDD" id="cd11372">
    <property type="entry name" value="RNase_PH_RRP46"/>
    <property type="match status" value="1"/>
</dbReference>
<keyword evidence="9" id="KW-1185">Reference proteome</keyword>
<evidence type="ECO:0000256" key="2">
    <source>
        <dbReference type="ARBA" id="ARBA00006678"/>
    </source>
</evidence>
<dbReference type="FunFam" id="3.30.230.70:FF:000027">
    <property type="entry name" value="Exosome complex component RRP46"/>
    <property type="match status" value="1"/>
</dbReference>
<gene>
    <name evidence="8" type="ORF">DLAC_06860</name>
</gene>
<protein>
    <submittedName>
        <fullName evidence="8">Uncharacterized protein</fullName>
    </submittedName>
</protein>
<dbReference type="GO" id="GO:0034475">
    <property type="term" value="P:U4 snRNA 3'-end processing"/>
    <property type="evidence" value="ECO:0007669"/>
    <property type="project" value="TreeGrafter"/>
</dbReference>
<dbReference type="FunCoup" id="A0A151ZDL9">
    <property type="interactions" value="169"/>
</dbReference>